<accession>A0A518AGJ2</accession>
<keyword evidence="3" id="KW-1185">Reference proteome</keyword>
<protein>
    <recommendedName>
        <fullName evidence="4">Phytase-like domain-containing protein</fullName>
    </recommendedName>
</protein>
<reference evidence="2 3" key="1">
    <citation type="submission" date="2019-02" db="EMBL/GenBank/DDBJ databases">
        <title>Deep-cultivation of Planctomycetes and their phenomic and genomic characterization uncovers novel biology.</title>
        <authorList>
            <person name="Wiegand S."/>
            <person name="Jogler M."/>
            <person name="Boedeker C."/>
            <person name="Pinto D."/>
            <person name="Vollmers J."/>
            <person name="Rivas-Marin E."/>
            <person name="Kohn T."/>
            <person name="Peeters S.H."/>
            <person name="Heuer A."/>
            <person name="Rast P."/>
            <person name="Oberbeckmann S."/>
            <person name="Bunk B."/>
            <person name="Jeske O."/>
            <person name="Meyerdierks A."/>
            <person name="Storesund J.E."/>
            <person name="Kallscheuer N."/>
            <person name="Luecker S."/>
            <person name="Lage O.M."/>
            <person name="Pohl T."/>
            <person name="Merkel B.J."/>
            <person name="Hornburger P."/>
            <person name="Mueller R.-W."/>
            <person name="Bruemmer F."/>
            <person name="Labrenz M."/>
            <person name="Spormann A.M."/>
            <person name="Op den Camp H."/>
            <person name="Overmann J."/>
            <person name="Amann R."/>
            <person name="Jetten M.S.M."/>
            <person name="Mascher T."/>
            <person name="Medema M.H."/>
            <person name="Devos D.P."/>
            <person name="Kaster A.-K."/>
            <person name="Ovreas L."/>
            <person name="Rohde M."/>
            <person name="Galperin M.Y."/>
            <person name="Jogler C."/>
        </authorList>
    </citation>
    <scope>NUCLEOTIDE SEQUENCE [LARGE SCALE GENOMIC DNA]</scope>
    <source>
        <strain evidence="2 3">Pan181</strain>
    </source>
</reference>
<gene>
    <name evidence="2" type="ORF">Pan181_00190</name>
</gene>
<dbReference type="Proteomes" id="UP000315750">
    <property type="component" value="Chromosome"/>
</dbReference>
<dbReference type="InterPro" id="IPR055876">
    <property type="entry name" value="DUF7453"/>
</dbReference>
<dbReference type="KEGG" id="amuc:Pan181_00190"/>
<dbReference type="Pfam" id="PF24251">
    <property type="entry name" value="DUF7453"/>
    <property type="match status" value="1"/>
</dbReference>
<proteinExistence type="predicted"/>
<sequence precursor="true">MLVRGLAPVVSCALVLGFLMADSRVACCATIVIAVDNGEGPANGDPTPTFSSPVLNEAGQAAFSGFRVGGYFSPVLAGGVYVGDGINPLQELVKTGDPGITPDSLASSFVVRAINDSGVVAYEQRDVATDNSPLANSTSAVLNNGYTAPTIVVHEGDSAPGGDRVDFIRINDLDANGRLGLSLRLVDGSGPESAVLFDSTTGLATLATVGQPAPDGEGVVGGAFYPALNDAGQTLYTPRIARAGLPERPAIFRDTPGVGRELLFRSGDPTTSPNVDGSLLLELYNPSMNAHGRVAFYGSVADASTPAGNGLGLFVVDTPNGATAVVREGETVPGGDTFAGFGRPSLNDEGDLAFYALLTDDPNAELDRENVGLYRYDTSGLVEIVREGQLAPSGDGTIDLPRFLPISSSAPNMSIRPMFNDAGEVAFLADLNDTASGNEDAAIYYFNEVDGLQEVVRTGTPLLGSIITDLGLQQNISNSGYEEDGFNNAGQIAYRFSLADGRHGVALWSTNSIPEPTSVALVSMAALLVACYRRFA</sequence>
<feature type="chain" id="PRO_5022244966" description="Phytase-like domain-containing protein" evidence="1">
    <location>
        <begin position="29"/>
        <end position="536"/>
    </location>
</feature>
<dbReference type="EMBL" id="CP036278">
    <property type="protein sequence ID" value="QDU53841.1"/>
    <property type="molecule type" value="Genomic_DNA"/>
</dbReference>
<feature type="signal peptide" evidence="1">
    <location>
        <begin position="1"/>
        <end position="28"/>
    </location>
</feature>
<evidence type="ECO:0000313" key="2">
    <source>
        <dbReference type="EMBL" id="QDU53841.1"/>
    </source>
</evidence>
<dbReference type="AlphaFoldDB" id="A0A518AGJ2"/>
<organism evidence="2 3">
    <name type="scientific">Aeoliella mucimassa</name>
    <dbReference type="NCBI Taxonomy" id="2527972"/>
    <lineage>
        <taxon>Bacteria</taxon>
        <taxon>Pseudomonadati</taxon>
        <taxon>Planctomycetota</taxon>
        <taxon>Planctomycetia</taxon>
        <taxon>Pirellulales</taxon>
        <taxon>Lacipirellulaceae</taxon>
        <taxon>Aeoliella</taxon>
    </lineage>
</organism>
<keyword evidence="1" id="KW-0732">Signal</keyword>
<evidence type="ECO:0000313" key="3">
    <source>
        <dbReference type="Proteomes" id="UP000315750"/>
    </source>
</evidence>
<dbReference type="NCBIfam" id="TIGR05002">
    <property type="entry name" value="NxxGxxAF_repeat"/>
    <property type="match status" value="4"/>
</dbReference>
<name>A0A518AGJ2_9BACT</name>
<evidence type="ECO:0000256" key="1">
    <source>
        <dbReference type="SAM" id="SignalP"/>
    </source>
</evidence>
<evidence type="ECO:0008006" key="4">
    <source>
        <dbReference type="Google" id="ProtNLM"/>
    </source>
</evidence>